<organism evidence="1 2">
    <name type="scientific">Microbacterium telephonicum</name>
    <dbReference type="NCBI Taxonomy" id="1714841"/>
    <lineage>
        <taxon>Bacteria</taxon>
        <taxon>Bacillati</taxon>
        <taxon>Actinomycetota</taxon>
        <taxon>Actinomycetes</taxon>
        <taxon>Micrococcales</taxon>
        <taxon>Microbacteriaceae</taxon>
        <taxon>Microbacterium</taxon>
    </lineage>
</organism>
<comment type="caution">
    <text evidence="1">The sequence shown here is derived from an EMBL/GenBank/DDBJ whole genome shotgun (WGS) entry which is preliminary data.</text>
</comment>
<protein>
    <submittedName>
        <fullName evidence="1">Lipopolysaccharide biosynthesis protein</fullName>
    </submittedName>
</protein>
<proteinExistence type="predicted"/>
<name>A0A498C4R0_9MICO</name>
<evidence type="ECO:0000313" key="1">
    <source>
        <dbReference type="EMBL" id="RLK47758.1"/>
    </source>
</evidence>
<reference evidence="1 2" key="1">
    <citation type="journal article" date="2015" name="Stand. Genomic Sci.">
        <title>Genomic Encyclopedia of Bacterial and Archaeal Type Strains, Phase III: the genomes of soil and plant-associated and newly described type strains.</title>
        <authorList>
            <person name="Whitman W.B."/>
            <person name="Woyke T."/>
            <person name="Klenk H.P."/>
            <person name="Zhou Y."/>
            <person name="Lilburn T.G."/>
            <person name="Beck B.J."/>
            <person name="De Vos P."/>
            <person name="Vandamme P."/>
            <person name="Eisen J.A."/>
            <person name="Garrity G."/>
            <person name="Hugenholtz P."/>
            <person name="Kyrpides N.C."/>
        </authorList>
    </citation>
    <scope>NUCLEOTIDE SEQUENCE [LARGE SCALE GENOMIC DNA]</scope>
    <source>
        <strain evidence="1 2">S2T63</strain>
    </source>
</reference>
<dbReference type="AlphaFoldDB" id="A0A498C4R0"/>
<dbReference type="InterPro" id="IPR007739">
    <property type="entry name" value="RgpF"/>
</dbReference>
<dbReference type="EMBL" id="RCDB01000003">
    <property type="protein sequence ID" value="RLK47758.1"/>
    <property type="molecule type" value="Genomic_DNA"/>
</dbReference>
<sequence length="641" mass="69871">MTVVPEEARQNLGRDIVYAVTARGDGLPADVRLALTALAGVARTLVVLLPATSGEAMRAQAKALGGIVVVADADTFSRRWYAKALAELVDRVGGRPVRVALTGDVVIGPVGRLADFIGRMDAGEIDAWDGVQNADHVRESFDSQGFPAVDRPFAWFDVSASIARSAAWYDFWDQGESLRDRDRAALLSALAAAGARTAYAFPASVIGSADPALFDAVPLLEAGWPFVDKAVFQSYPPFLDRKAILGRDIAEAMISRGYPAEALWAGLARTTSPKTLNTNASMLEVLHDEVDAYDEAAPLRTVAVAHMSDPEGADAVFGGIAHLPGTVDVVVTTSSGFAASRLERLMEDWANGRPGAVEVRVTPTSRGRDMADLFVGCRDLILPDRYDLLVKLHARRSDRKTVNRLRYFRRYQLENLVGTPAHARNVVAMFQREPGLGLVFPPTMHIGYAMMGRAWAGLRGYALRMLARDKIDVPLDEISPLAPFGGMWIARTAALRPLAEHGWSLADYGHRGAGRYGDLAKLQERVVVSFAASRGFHVRTVLTAEHAAISHTALDYKTDELFSTTRGYPVEQIQLMQRAGAAGHGGPVALMRMYVNLNHPHLSAVLRPLYRVAFAGLRFVSSIKRLLGRLVHVVRRHDEDR</sequence>
<evidence type="ECO:0000313" key="2">
    <source>
        <dbReference type="Proteomes" id="UP000273158"/>
    </source>
</evidence>
<accession>A0A498C4R0</accession>
<gene>
    <name evidence="1" type="ORF">C7474_2355</name>
</gene>
<dbReference type="Proteomes" id="UP000273158">
    <property type="component" value="Unassembled WGS sequence"/>
</dbReference>
<dbReference type="Pfam" id="PF05045">
    <property type="entry name" value="RgpF"/>
    <property type="match status" value="1"/>
</dbReference>
<keyword evidence="2" id="KW-1185">Reference proteome</keyword>